<sequence>MKVPVDQLTERIVKPKRILFMDLERIEHITSILERYEVQSEDILRDLWVYYHNPALTEERLHRATEAGCERPKLWMCRCPEYIFERTCERYQSQKELLGEKSVIEYLAERLECEPEFIVNYARGNPGLMRAHVSKLKSQIDLLISEGFTRKQIRASMRILLYAEKRTAERIKKLKEIGYFPSSVTVLYKTPKQFESYYQSLLQKYKRSLNK</sequence>
<proteinExistence type="inferred from homology"/>
<dbReference type="InterPro" id="IPR003690">
    <property type="entry name" value="MTERF"/>
</dbReference>
<evidence type="ECO:0000313" key="4">
    <source>
        <dbReference type="Proteomes" id="UP000283509"/>
    </source>
</evidence>
<name>A0A3R7QJP9_PENVA</name>
<organism evidence="3 4">
    <name type="scientific">Penaeus vannamei</name>
    <name type="common">Whiteleg shrimp</name>
    <name type="synonym">Litopenaeus vannamei</name>
    <dbReference type="NCBI Taxonomy" id="6689"/>
    <lineage>
        <taxon>Eukaryota</taxon>
        <taxon>Metazoa</taxon>
        <taxon>Ecdysozoa</taxon>
        <taxon>Arthropoda</taxon>
        <taxon>Crustacea</taxon>
        <taxon>Multicrustacea</taxon>
        <taxon>Malacostraca</taxon>
        <taxon>Eumalacostraca</taxon>
        <taxon>Eucarida</taxon>
        <taxon>Decapoda</taxon>
        <taxon>Dendrobranchiata</taxon>
        <taxon>Penaeoidea</taxon>
        <taxon>Penaeidae</taxon>
        <taxon>Penaeus</taxon>
    </lineage>
</organism>
<reference evidence="3 4" key="1">
    <citation type="submission" date="2018-04" db="EMBL/GenBank/DDBJ databases">
        <authorList>
            <person name="Zhang X."/>
            <person name="Yuan J."/>
            <person name="Li F."/>
            <person name="Xiang J."/>
        </authorList>
    </citation>
    <scope>NUCLEOTIDE SEQUENCE [LARGE SCALE GENOMIC DNA]</scope>
    <source>
        <tissue evidence="3">Muscle</tissue>
    </source>
</reference>
<dbReference type="GO" id="GO:0005759">
    <property type="term" value="C:mitochondrial matrix"/>
    <property type="evidence" value="ECO:0007669"/>
    <property type="project" value="TreeGrafter"/>
</dbReference>
<reference evidence="3 4" key="2">
    <citation type="submission" date="2019-01" db="EMBL/GenBank/DDBJ databases">
        <title>The decoding of complex shrimp genome reveals the adaptation for benthos swimmer, frequently molting mechanism and breeding impact on genome.</title>
        <authorList>
            <person name="Sun Y."/>
            <person name="Gao Y."/>
            <person name="Yu Y."/>
        </authorList>
    </citation>
    <scope>NUCLEOTIDE SEQUENCE [LARGE SCALE GENOMIC DNA]</scope>
    <source>
        <tissue evidence="3">Muscle</tissue>
    </source>
</reference>
<evidence type="ECO:0000256" key="2">
    <source>
        <dbReference type="ARBA" id="ARBA00022946"/>
    </source>
</evidence>
<dbReference type="GO" id="GO:0006393">
    <property type="term" value="P:termination of mitochondrial transcription"/>
    <property type="evidence" value="ECO:0007669"/>
    <property type="project" value="TreeGrafter"/>
</dbReference>
<dbReference type="PANTHER" id="PTHR15437">
    <property type="entry name" value="TRANSCRIPTION TERMINATION FACTOR, MITOCHONDRIAL"/>
    <property type="match status" value="1"/>
</dbReference>
<dbReference type="Proteomes" id="UP000283509">
    <property type="component" value="Unassembled WGS sequence"/>
</dbReference>
<protein>
    <submittedName>
        <fullName evidence="3">Uncharacterized protein</fullName>
    </submittedName>
</protein>
<accession>A0A3R7QJP9</accession>
<keyword evidence="2" id="KW-0809">Transit peptide</keyword>
<dbReference type="AlphaFoldDB" id="A0A3R7QJP9"/>
<dbReference type="STRING" id="6689.A0A3R7QJP9"/>
<comment type="caution">
    <text evidence="3">The sequence shown here is derived from an EMBL/GenBank/DDBJ whole genome shotgun (WGS) entry which is preliminary data.</text>
</comment>
<dbReference type="EMBL" id="QCYY01001042">
    <property type="protein sequence ID" value="ROT80986.1"/>
    <property type="molecule type" value="Genomic_DNA"/>
</dbReference>
<dbReference type="Gene3D" id="1.25.70.10">
    <property type="entry name" value="Transcription termination factor 3, mitochondrial"/>
    <property type="match status" value="1"/>
</dbReference>
<dbReference type="GO" id="GO:0003676">
    <property type="term" value="F:nucleic acid binding"/>
    <property type="evidence" value="ECO:0007669"/>
    <property type="project" value="InterPro"/>
</dbReference>
<gene>
    <name evidence="3" type="ORF">C7M84_000271</name>
</gene>
<comment type="similarity">
    <text evidence="1">Belongs to the mTERF family.</text>
</comment>
<dbReference type="PANTHER" id="PTHR15437:SF6">
    <property type="entry name" value="TRANSCRIPTION TERMINATION FACTOR, MITOCHONDRIAL"/>
    <property type="match status" value="1"/>
</dbReference>
<evidence type="ECO:0000256" key="1">
    <source>
        <dbReference type="ARBA" id="ARBA00007692"/>
    </source>
</evidence>
<dbReference type="InterPro" id="IPR038538">
    <property type="entry name" value="MTERF_sf"/>
</dbReference>
<dbReference type="OrthoDB" id="75923at2759"/>
<evidence type="ECO:0000313" key="3">
    <source>
        <dbReference type="EMBL" id="ROT80986.1"/>
    </source>
</evidence>
<keyword evidence="4" id="KW-1185">Reference proteome</keyword>